<protein>
    <submittedName>
        <fullName evidence="1">CesT family type III secretion system chaperone</fullName>
    </submittedName>
</protein>
<name>A0A6B3SU68_9BURK</name>
<sequence>MIEDQGYQLESGNWVTVETAENGERIVTMFMPRPWDAQEVGERCLLHANLRQRPGRAIGIGVFREAVVLALRVPSHQLDARTLETAVRELVGFFAMAGGE</sequence>
<organism evidence="1 2">
    <name type="scientific">Noviherbaspirillum galbum</name>
    <dbReference type="NCBI Taxonomy" id="2709383"/>
    <lineage>
        <taxon>Bacteria</taxon>
        <taxon>Pseudomonadati</taxon>
        <taxon>Pseudomonadota</taxon>
        <taxon>Betaproteobacteria</taxon>
        <taxon>Burkholderiales</taxon>
        <taxon>Oxalobacteraceae</taxon>
        <taxon>Noviherbaspirillum</taxon>
    </lineage>
</organism>
<dbReference type="CDD" id="cd16364">
    <property type="entry name" value="T3SC_I-like"/>
    <property type="match status" value="1"/>
</dbReference>
<evidence type="ECO:0000313" key="2">
    <source>
        <dbReference type="Proteomes" id="UP000482155"/>
    </source>
</evidence>
<dbReference type="RefSeq" id="WP_163968132.1">
    <property type="nucleotide sequence ID" value="NZ_JAAIVB010000078.1"/>
</dbReference>
<gene>
    <name evidence="1" type="ORF">G3574_24340</name>
</gene>
<keyword evidence="2" id="KW-1185">Reference proteome</keyword>
<dbReference type="EMBL" id="JAAIVB010000078">
    <property type="protein sequence ID" value="NEX64224.1"/>
    <property type="molecule type" value="Genomic_DNA"/>
</dbReference>
<dbReference type="AlphaFoldDB" id="A0A6B3SU68"/>
<dbReference type="Proteomes" id="UP000482155">
    <property type="component" value="Unassembled WGS sequence"/>
</dbReference>
<reference evidence="1 2" key="1">
    <citation type="submission" date="2020-02" db="EMBL/GenBank/DDBJ databases">
        <authorList>
            <person name="Kim M.K."/>
        </authorList>
    </citation>
    <scope>NUCLEOTIDE SEQUENCE [LARGE SCALE GENOMIC DNA]</scope>
    <source>
        <strain evidence="1 2">17J57-3</strain>
    </source>
</reference>
<evidence type="ECO:0000313" key="1">
    <source>
        <dbReference type="EMBL" id="NEX64224.1"/>
    </source>
</evidence>
<accession>A0A6B3SU68</accession>
<dbReference type="Gene3D" id="3.30.1460.10">
    <property type="match status" value="1"/>
</dbReference>
<proteinExistence type="predicted"/>
<comment type="caution">
    <text evidence="1">The sequence shown here is derived from an EMBL/GenBank/DDBJ whole genome shotgun (WGS) entry which is preliminary data.</text>
</comment>